<dbReference type="AlphaFoldDB" id="E0VNC6"/>
<evidence type="ECO:0000313" key="3">
    <source>
        <dbReference type="EnsemblMetazoa" id="PHUM333290-PA"/>
    </source>
</evidence>
<dbReference type="HOGENOM" id="CLU_1091104_0_0_1"/>
<dbReference type="KEGG" id="phu:Phum_PHUM333290"/>
<dbReference type="STRING" id="121224.E0VNC6"/>
<feature type="compositionally biased region" description="Basic and acidic residues" evidence="1">
    <location>
        <begin position="236"/>
        <end position="247"/>
    </location>
</feature>
<dbReference type="CTD" id="8239227"/>
<dbReference type="EMBL" id="DS235335">
    <property type="protein sequence ID" value="EEB14882.1"/>
    <property type="molecule type" value="Genomic_DNA"/>
</dbReference>
<proteinExistence type="predicted"/>
<accession>E0VNC6</accession>
<organism>
    <name type="scientific">Pediculus humanus subsp. corporis</name>
    <name type="common">Body louse</name>
    <dbReference type="NCBI Taxonomy" id="121224"/>
    <lineage>
        <taxon>Eukaryota</taxon>
        <taxon>Metazoa</taxon>
        <taxon>Ecdysozoa</taxon>
        <taxon>Arthropoda</taxon>
        <taxon>Hexapoda</taxon>
        <taxon>Insecta</taxon>
        <taxon>Pterygota</taxon>
        <taxon>Neoptera</taxon>
        <taxon>Paraneoptera</taxon>
        <taxon>Psocodea</taxon>
        <taxon>Troctomorpha</taxon>
        <taxon>Phthiraptera</taxon>
        <taxon>Anoplura</taxon>
        <taxon>Pediculidae</taxon>
        <taxon>Pediculus</taxon>
    </lineage>
</organism>
<dbReference type="GeneID" id="8239227"/>
<dbReference type="OrthoDB" id="6630900at2759"/>
<evidence type="ECO:0000256" key="1">
    <source>
        <dbReference type="SAM" id="MobiDB-lite"/>
    </source>
</evidence>
<dbReference type="EnsemblMetazoa" id="PHUM333290-RA">
    <property type="protein sequence ID" value="PHUM333290-PA"/>
    <property type="gene ID" value="PHUM333290"/>
</dbReference>
<dbReference type="InParanoid" id="E0VNC6"/>
<dbReference type="VEuPathDB" id="VectorBase:PHUM333290"/>
<reference evidence="2" key="2">
    <citation type="submission" date="2007-04" db="EMBL/GenBank/DDBJ databases">
        <title>The genome of the human body louse.</title>
        <authorList>
            <consortium name="The Human Body Louse Genome Consortium"/>
            <person name="Kirkness E."/>
            <person name="Walenz B."/>
            <person name="Hass B."/>
            <person name="Bruggner R."/>
            <person name="Strausberg R."/>
        </authorList>
    </citation>
    <scope>NUCLEOTIDE SEQUENCE</scope>
    <source>
        <strain evidence="2">USDA</strain>
    </source>
</reference>
<name>E0VNC6_PEDHC</name>
<feature type="region of interest" description="Disordered" evidence="1">
    <location>
        <begin position="233"/>
        <end position="255"/>
    </location>
</feature>
<protein>
    <submittedName>
        <fullName evidence="2 3">Uncharacterized protein</fullName>
    </submittedName>
</protein>
<evidence type="ECO:0000313" key="4">
    <source>
        <dbReference type="Proteomes" id="UP000009046"/>
    </source>
</evidence>
<dbReference type="EMBL" id="AAZO01003871">
    <property type="status" value="NOT_ANNOTATED_CDS"/>
    <property type="molecule type" value="Genomic_DNA"/>
</dbReference>
<gene>
    <name evidence="3" type="primary">8239227</name>
    <name evidence="2" type="ORF">Phum_PHUM333290</name>
</gene>
<dbReference type="RefSeq" id="XP_002427620.1">
    <property type="nucleotide sequence ID" value="XM_002427575.1"/>
</dbReference>
<reference evidence="2" key="1">
    <citation type="submission" date="2007-04" db="EMBL/GenBank/DDBJ databases">
        <title>Annotation of Pediculus humanus corporis strain USDA.</title>
        <authorList>
            <person name="Kirkness E."/>
            <person name="Hannick L."/>
            <person name="Hass B."/>
            <person name="Bruggner R."/>
            <person name="Lawson D."/>
            <person name="Bidwell S."/>
            <person name="Joardar V."/>
            <person name="Caler E."/>
            <person name="Walenz B."/>
            <person name="Inman J."/>
            <person name="Schobel S."/>
            <person name="Galinsky K."/>
            <person name="Amedeo P."/>
            <person name="Strausberg R."/>
        </authorList>
    </citation>
    <scope>NUCLEOTIDE SEQUENCE</scope>
    <source>
        <strain evidence="2">USDA</strain>
    </source>
</reference>
<reference evidence="3" key="3">
    <citation type="submission" date="2020-05" db="UniProtKB">
        <authorList>
            <consortium name="EnsemblMetazoa"/>
        </authorList>
    </citation>
    <scope>IDENTIFICATION</scope>
    <source>
        <strain evidence="3">USDA</strain>
    </source>
</reference>
<sequence length="255" mass="27518">MNEILPRFFYYSGTDSSVNCATTGTTEPAWGYSSSGYPTYTSPTGYNYSNDYNSLESSATSSIGHLSSVLPEHTPGSSMQQTGGDYVYGSMKPESEILPCGNTLVQTGNNSNISSGGTVIYSSGSCQSSYHTGWSTNNYQSYPNYYNSPSGATSQTPYLNPTPSVVLYPHLYSTVNQNQIHLHLHGDKAAESLQCSGEELAATIVANSNNLTISSGTRSSIEIGIVHNNQGGLMSEDDRFTHNDRQGDPSVWRPY</sequence>
<evidence type="ECO:0000313" key="2">
    <source>
        <dbReference type="EMBL" id="EEB14882.1"/>
    </source>
</evidence>
<dbReference type="Proteomes" id="UP000009046">
    <property type="component" value="Unassembled WGS sequence"/>
</dbReference>
<keyword evidence="4" id="KW-1185">Reference proteome</keyword>
<dbReference type="eggNOG" id="ENOG502SERR">
    <property type="taxonomic scope" value="Eukaryota"/>
</dbReference>